<gene>
    <name evidence="1" type="ORF">Glove_313g64</name>
</gene>
<comment type="caution">
    <text evidence="1">The sequence shown here is derived from an EMBL/GenBank/DDBJ whole genome shotgun (WGS) entry which is preliminary data.</text>
</comment>
<dbReference type="OrthoDB" id="2384430at2759"/>
<evidence type="ECO:0000313" key="1">
    <source>
        <dbReference type="EMBL" id="RHZ65621.1"/>
    </source>
</evidence>
<dbReference type="AlphaFoldDB" id="A0A397HR21"/>
<protein>
    <submittedName>
        <fullName evidence="1">Uncharacterized protein</fullName>
    </submittedName>
</protein>
<evidence type="ECO:0000313" key="2">
    <source>
        <dbReference type="Proteomes" id="UP000266861"/>
    </source>
</evidence>
<proteinExistence type="predicted"/>
<sequence>MHWRFQRCETTRAPQENIKGIIGVIYEALFKVLIILEVALPEHPYQVSNRHEGYYNRKDERIEIQGQKFKDRNSRIEIQGWKFEDRNSRIEIRGQKFEDSDVVITLVMLNSAFKKYIREHKKNSAECGVETAADNQMAFKFFNLIAIEIIEIVFQWIGVEKIEEKAFETFGSYYKNGIGIAINETKGFQCRVKSVSTNGQFSDATKYLCSLEKFEEVAVILSDNFDKEENSLFL</sequence>
<dbReference type="Proteomes" id="UP000266861">
    <property type="component" value="Unassembled WGS sequence"/>
</dbReference>
<keyword evidence="2" id="KW-1185">Reference proteome</keyword>
<dbReference type="EMBL" id="PQFF01000286">
    <property type="protein sequence ID" value="RHZ65621.1"/>
    <property type="molecule type" value="Genomic_DNA"/>
</dbReference>
<reference evidence="1 2" key="1">
    <citation type="submission" date="2018-08" db="EMBL/GenBank/DDBJ databases">
        <title>Genome and evolution of the arbuscular mycorrhizal fungus Diversispora epigaea (formerly Glomus versiforme) and its bacterial endosymbionts.</title>
        <authorList>
            <person name="Sun X."/>
            <person name="Fei Z."/>
            <person name="Harrison M."/>
        </authorList>
    </citation>
    <scope>NUCLEOTIDE SEQUENCE [LARGE SCALE GENOMIC DNA]</scope>
    <source>
        <strain evidence="1 2">IT104</strain>
    </source>
</reference>
<organism evidence="1 2">
    <name type="scientific">Diversispora epigaea</name>
    <dbReference type="NCBI Taxonomy" id="1348612"/>
    <lineage>
        <taxon>Eukaryota</taxon>
        <taxon>Fungi</taxon>
        <taxon>Fungi incertae sedis</taxon>
        <taxon>Mucoromycota</taxon>
        <taxon>Glomeromycotina</taxon>
        <taxon>Glomeromycetes</taxon>
        <taxon>Diversisporales</taxon>
        <taxon>Diversisporaceae</taxon>
        <taxon>Diversispora</taxon>
    </lineage>
</organism>
<accession>A0A397HR21</accession>
<name>A0A397HR21_9GLOM</name>